<reference evidence="2 3" key="1">
    <citation type="submission" date="2020-10" db="EMBL/GenBank/DDBJ databases">
        <title>Pygocentrus nattereri (red-bellied piranha) genome, fPygNat1, primary haplotype.</title>
        <authorList>
            <person name="Myers G."/>
            <person name="Meyer A."/>
            <person name="Karagic N."/>
            <person name="Pippel M."/>
            <person name="Winkler S."/>
            <person name="Tracey A."/>
            <person name="Wood J."/>
            <person name="Formenti G."/>
            <person name="Howe K."/>
            <person name="Fedrigo O."/>
            <person name="Jarvis E.D."/>
        </authorList>
    </citation>
    <scope>NUCLEOTIDE SEQUENCE [LARGE SCALE GENOMIC DNA]</scope>
</reference>
<dbReference type="InterPro" id="IPR050150">
    <property type="entry name" value="IgV_Light_Chain"/>
</dbReference>
<dbReference type="InterPro" id="IPR003599">
    <property type="entry name" value="Ig_sub"/>
</dbReference>
<evidence type="ECO:0000259" key="1">
    <source>
        <dbReference type="PROSITE" id="PS50835"/>
    </source>
</evidence>
<evidence type="ECO:0000313" key="3">
    <source>
        <dbReference type="Proteomes" id="UP001501920"/>
    </source>
</evidence>
<dbReference type="Proteomes" id="UP001501920">
    <property type="component" value="Chromosome 11"/>
</dbReference>
<dbReference type="Gene3D" id="2.60.40.10">
    <property type="entry name" value="Immunoglobulins"/>
    <property type="match status" value="2"/>
</dbReference>
<dbReference type="PANTHER" id="PTHR23267">
    <property type="entry name" value="IMMUNOGLOBULIN LIGHT CHAIN"/>
    <property type="match status" value="1"/>
</dbReference>
<accession>A0AAR2IKP7</accession>
<sequence length="178" mass="19456">MAGSIGQVTVTQTPSVKTVSPGESVTISCRTSPAPACIPDRFSGSGSGSDFTLTISNVQTEDAGDYYCQIPTLTSTLLPFLLSRCRLTRLPPLLFDGLRPTVVQFPPAPCWSTAPQAVVVNPGLDRSGMAIIFVIRMIVLAQVLCRMPFLMQPSPFIRAWDRHQKYTKYTPNGWFICV</sequence>
<dbReference type="InterPro" id="IPR007110">
    <property type="entry name" value="Ig-like_dom"/>
</dbReference>
<organism evidence="2 3">
    <name type="scientific">Pygocentrus nattereri</name>
    <name type="common">Red-bellied piranha</name>
    <dbReference type="NCBI Taxonomy" id="42514"/>
    <lineage>
        <taxon>Eukaryota</taxon>
        <taxon>Metazoa</taxon>
        <taxon>Chordata</taxon>
        <taxon>Craniata</taxon>
        <taxon>Vertebrata</taxon>
        <taxon>Euteleostomi</taxon>
        <taxon>Actinopterygii</taxon>
        <taxon>Neopterygii</taxon>
        <taxon>Teleostei</taxon>
        <taxon>Ostariophysi</taxon>
        <taxon>Characiformes</taxon>
        <taxon>Characoidei</taxon>
        <taxon>Pygocentrus</taxon>
    </lineage>
</organism>
<dbReference type="AlphaFoldDB" id="A0AAR2IKP7"/>
<dbReference type="PROSITE" id="PS50835">
    <property type="entry name" value="IG_LIKE"/>
    <property type="match status" value="1"/>
</dbReference>
<dbReference type="Ensembl" id="ENSPNAT00000063874.1">
    <property type="protein sequence ID" value="ENSPNAP00000040238.1"/>
    <property type="gene ID" value="ENSPNAG00000031583.1"/>
</dbReference>
<keyword evidence="3" id="KW-1185">Reference proteome</keyword>
<feature type="domain" description="Ig-like" evidence="1">
    <location>
        <begin position="8"/>
        <end position="78"/>
    </location>
</feature>
<evidence type="ECO:0000313" key="2">
    <source>
        <dbReference type="Ensembl" id="ENSPNAP00000040238.1"/>
    </source>
</evidence>
<dbReference type="InterPro" id="IPR013106">
    <property type="entry name" value="Ig_V-set"/>
</dbReference>
<dbReference type="InterPro" id="IPR036179">
    <property type="entry name" value="Ig-like_dom_sf"/>
</dbReference>
<dbReference type="Pfam" id="PF07686">
    <property type="entry name" value="V-set"/>
    <property type="match status" value="1"/>
</dbReference>
<reference evidence="2" key="2">
    <citation type="submission" date="2025-08" db="UniProtKB">
        <authorList>
            <consortium name="Ensembl"/>
        </authorList>
    </citation>
    <scope>IDENTIFICATION</scope>
</reference>
<protein>
    <recommendedName>
        <fullName evidence="1">Ig-like domain-containing protein</fullName>
    </recommendedName>
</protein>
<dbReference type="InterPro" id="IPR013783">
    <property type="entry name" value="Ig-like_fold"/>
</dbReference>
<reference evidence="2" key="3">
    <citation type="submission" date="2025-09" db="UniProtKB">
        <authorList>
            <consortium name="Ensembl"/>
        </authorList>
    </citation>
    <scope>IDENTIFICATION</scope>
</reference>
<dbReference type="SUPFAM" id="SSF48726">
    <property type="entry name" value="Immunoglobulin"/>
    <property type="match status" value="1"/>
</dbReference>
<name>A0AAR2IKP7_PYGNA</name>
<dbReference type="SMART" id="SM00409">
    <property type="entry name" value="IG"/>
    <property type="match status" value="1"/>
</dbReference>
<dbReference type="GeneTree" id="ENSGT01080000257344"/>
<proteinExistence type="predicted"/>